<accession>A0A9X5ANB0</accession>
<organism evidence="1 2">
    <name type="scientific">Turicibacter sanguinis</name>
    <dbReference type="NCBI Taxonomy" id="154288"/>
    <lineage>
        <taxon>Bacteria</taxon>
        <taxon>Bacillati</taxon>
        <taxon>Bacillota</taxon>
        <taxon>Erysipelotrichia</taxon>
        <taxon>Erysipelotrichales</taxon>
        <taxon>Turicibacteraceae</taxon>
        <taxon>Turicibacter</taxon>
    </lineage>
</organism>
<reference evidence="1 2" key="1">
    <citation type="journal article" date="2019" name="Nat. Med.">
        <title>A library of human gut bacterial isolates paired with longitudinal multiomics data enables mechanistic microbiome research.</title>
        <authorList>
            <person name="Poyet M."/>
            <person name="Groussin M."/>
            <person name="Gibbons S.M."/>
            <person name="Avila-Pacheco J."/>
            <person name="Jiang X."/>
            <person name="Kearney S.M."/>
            <person name="Perrotta A.R."/>
            <person name="Berdy B."/>
            <person name="Zhao S."/>
            <person name="Lieberman T.D."/>
            <person name="Swanson P.K."/>
            <person name="Smith M."/>
            <person name="Roesemann S."/>
            <person name="Alexander J.E."/>
            <person name="Rich S.A."/>
            <person name="Livny J."/>
            <person name="Vlamakis H."/>
            <person name="Clish C."/>
            <person name="Bullock K."/>
            <person name="Deik A."/>
            <person name="Scott J."/>
            <person name="Pierce K.A."/>
            <person name="Xavier R.J."/>
            <person name="Alm E.J."/>
        </authorList>
    </citation>
    <scope>NUCLEOTIDE SEQUENCE [LARGE SCALE GENOMIC DNA]</scope>
    <source>
        <strain evidence="1 2">BIOML-A198</strain>
    </source>
</reference>
<gene>
    <name evidence="1" type="ORF">GMA92_03355</name>
</gene>
<dbReference type="OrthoDB" id="154708at2"/>
<evidence type="ECO:0000313" key="1">
    <source>
        <dbReference type="EMBL" id="MTK20475.1"/>
    </source>
</evidence>
<dbReference type="Gene3D" id="2.160.20.80">
    <property type="entry name" value="E3 ubiquitin-protein ligase SopA"/>
    <property type="match status" value="1"/>
</dbReference>
<sequence length="258" mass="28978">MCDKFKDLKIDCKNCFGLCCVALYFSKFEGFPSDKVAGKPCSHLSDDFSCKIHESLSDKGLKGCTAYDCFGAGQKVAQVTYKGIDWKQSSKTEMFDVFVVMRQLHEMLWYLTDASLQEVSISLKKEVEEMRLKIVQLTYLDLASLLVLDIESYRDEVNKILRQIGTLSGEKLGKDLMGKNLTKKNLINSDLRGALLIAANLKNQDLSGANVIAADFRDADIRGAKLDKCLFLTQSQINVAKGDQQTKIPNWLSRPAHW</sequence>
<protein>
    <submittedName>
        <fullName evidence="1">Pentapeptide repeat-containing protein</fullName>
    </submittedName>
</protein>
<dbReference type="InterPro" id="IPR001646">
    <property type="entry name" value="5peptide_repeat"/>
</dbReference>
<dbReference type="EMBL" id="WMQE01000005">
    <property type="protein sequence ID" value="MTK20475.1"/>
    <property type="molecule type" value="Genomic_DNA"/>
</dbReference>
<dbReference type="RefSeq" id="WP_006785386.1">
    <property type="nucleotide sequence ID" value="NZ_CYXW01000004.1"/>
</dbReference>
<dbReference type="Pfam" id="PF00805">
    <property type="entry name" value="Pentapeptide"/>
    <property type="match status" value="1"/>
</dbReference>
<evidence type="ECO:0000313" key="2">
    <source>
        <dbReference type="Proteomes" id="UP000487649"/>
    </source>
</evidence>
<proteinExistence type="predicted"/>
<dbReference type="SUPFAM" id="SSF141571">
    <property type="entry name" value="Pentapeptide repeat-like"/>
    <property type="match status" value="1"/>
</dbReference>
<dbReference type="Proteomes" id="UP000487649">
    <property type="component" value="Unassembled WGS sequence"/>
</dbReference>
<dbReference type="AlphaFoldDB" id="A0A9X5ANB0"/>
<comment type="caution">
    <text evidence="1">The sequence shown here is derived from an EMBL/GenBank/DDBJ whole genome shotgun (WGS) entry which is preliminary data.</text>
</comment>
<name>A0A9X5ANB0_9FIRM</name>